<sequence>MKAAPAILHRVGRYIYADENYSGVGGGHMLESTLYLAKAYIVGRLVIGRTRIECIALKRNIRLTTSPGSHSRCNAEMQHDRASKDGLCMQLDRNRHIAELATLPMQRDDVCGDAASLHRQCNTINATRIGSGW</sequence>
<dbReference type="InParanoid" id="F4WIW9"/>
<proteinExistence type="predicted"/>
<protein>
    <submittedName>
        <fullName evidence="1">Uncharacterized protein</fullName>
    </submittedName>
</protein>
<organism evidence="2">
    <name type="scientific">Acromyrmex echinatior</name>
    <name type="common">Panamanian leafcutter ant</name>
    <name type="synonym">Acromyrmex octospinosus echinatior</name>
    <dbReference type="NCBI Taxonomy" id="103372"/>
    <lineage>
        <taxon>Eukaryota</taxon>
        <taxon>Metazoa</taxon>
        <taxon>Ecdysozoa</taxon>
        <taxon>Arthropoda</taxon>
        <taxon>Hexapoda</taxon>
        <taxon>Insecta</taxon>
        <taxon>Pterygota</taxon>
        <taxon>Neoptera</taxon>
        <taxon>Endopterygota</taxon>
        <taxon>Hymenoptera</taxon>
        <taxon>Apocrita</taxon>
        <taxon>Aculeata</taxon>
        <taxon>Formicoidea</taxon>
        <taxon>Formicidae</taxon>
        <taxon>Myrmicinae</taxon>
        <taxon>Acromyrmex</taxon>
    </lineage>
</organism>
<keyword evidence="2" id="KW-1185">Reference proteome</keyword>
<accession>F4WIW9</accession>
<dbReference type="Proteomes" id="UP000007755">
    <property type="component" value="Unassembled WGS sequence"/>
</dbReference>
<gene>
    <name evidence="1" type="ORF">G5I_05645</name>
</gene>
<evidence type="ECO:0000313" key="2">
    <source>
        <dbReference type="Proteomes" id="UP000007755"/>
    </source>
</evidence>
<dbReference type="AlphaFoldDB" id="F4WIW9"/>
<dbReference type="EMBL" id="GL888177">
    <property type="protein sequence ID" value="EGI65915.1"/>
    <property type="molecule type" value="Genomic_DNA"/>
</dbReference>
<evidence type="ECO:0000313" key="1">
    <source>
        <dbReference type="EMBL" id="EGI65915.1"/>
    </source>
</evidence>
<reference evidence="1" key="1">
    <citation type="submission" date="2011-02" db="EMBL/GenBank/DDBJ databases">
        <title>The genome of the leaf-cutting ant Acromyrmex echinatior suggests key adaptations to social evolution and fungus farming.</title>
        <authorList>
            <person name="Nygaard S."/>
            <person name="Zhang G."/>
        </authorList>
    </citation>
    <scope>NUCLEOTIDE SEQUENCE</scope>
</reference>
<name>F4WIW9_ACREC</name>